<reference evidence="3 4" key="1">
    <citation type="journal article" date="2021" name="Commun. Biol.">
        <title>The genome of Shorea leprosula (Dipterocarpaceae) highlights the ecological relevance of drought in aseasonal tropical rainforests.</title>
        <authorList>
            <person name="Ng K.K.S."/>
            <person name="Kobayashi M.J."/>
            <person name="Fawcett J.A."/>
            <person name="Hatakeyama M."/>
            <person name="Paape T."/>
            <person name="Ng C.H."/>
            <person name="Ang C.C."/>
            <person name="Tnah L.H."/>
            <person name="Lee C.T."/>
            <person name="Nishiyama T."/>
            <person name="Sese J."/>
            <person name="O'Brien M.J."/>
            <person name="Copetti D."/>
            <person name="Mohd Noor M.I."/>
            <person name="Ong R.C."/>
            <person name="Putra M."/>
            <person name="Sireger I.Z."/>
            <person name="Indrioko S."/>
            <person name="Kosugi Y."/>
            <person name="Izuno A."/>
            <person name="Isagi Y."/>
            <person name="Lee S.L."/>
            <person name="Shimizu K.K."/>
        </authorList>
    </citation>
    <scope>NUCLEOTIDE SEQUENCE [LARGE SCALE GENOMIC DNA]</scope>
    <source>
        <strain evidence="3">214</strain>
    </source>
</reference>
<feature type="region of interest" description="Disordered" evidence="1">
    <location>
        <begin position="285"/>
        <end position="313"/>
    </location>
</feature>
<organism evidence="3 4">
    <name type="scientific">Rubroshorea leprosula</name>
    <dbReference type="NCBI Taxonomy" id="152421"/>
    <lineage>
        <taxon>Eukaryota</taxon>
        <taxon>Viridiplantae</taxon>
        <taxon>Streptophyta</taxon>
        <taxon>Embryophyta</taxon>
        <taxon>Tracheophyta</taxon>
        <taxon>Spermatophyta</taxon>
        <taxon>Magnoliopsida</taxon>
        <taxon>eudicotyledons</taxon>
        <taxon>Gunneridae</taxon>
        <taxon>Pentapetalae</taxon>
        <taxon>rosids</taxon>
        <taxon>malvids</taxon>
        <taxon>Malvales</taxon>
        <taxon>Dipterocarpaceae</taxon>
        <taxon>Rubroshorea</taxon>
    </lineage>
</organism>
<protein>
    <recommendedName>
        <fullName evidence="2">DUF4216 domain-containing protein</fullName>
    </recommendedName>
</protein>
<feature type="region of interest" description="Disordered" evidence="1">
    <location>
        <begin position="1"/>
        <end position="22"/>
    </location>
</feature>
<proteinExistence type="predicted"/>
<dbReference type="PANTHER" id="PTHR48258:SF15">
    <property type="entry name" value="OS02G0543900 PROTEIN"/>
    <property type="match status" value="1"/>
</dbReference>
<feature type="compositionally biased region" description="Acidic residues" evidence="1">
    <location>
        <begin position="287"/>
        <end position="313"/>
    </location>
</feature>
<name>A0AAV5HJI5_9ROSI</name>
<dbReference type="Proteomes" id="UP001054252">
    <property type="component" value="Unassembled WGS sequence"/>
</dbReference>
<dbReference type="EMBL" id="BPVZ01000002">
    <property type="protein sequence ID" value="GKU87416.1"/>
    <property type="molecule type" value="Genomic_DNA"/>
</dbReference>
<gene>
    <name evidence="3" type="ORF">SLEP1_g1813</name>
</gene>
<dbReference type="PANTHER" id="PTHR48258">
    <property type="entry name" value="DUF4218 DOMAIN-CONTAINING PROTEIN-RELATED"/>
    <property type="match status" value="1"/>
</dbReference>
<feature type="compositionally biased region" description="Basic residues" evidence="1">
    <location>
        <begin position="13"/>
        <end position="22"/>
    </location>
</feature>
<feature type="compositionally biased region" description="Basic and acidic residues" evidence="1">
    <location>
        <begin position="1"/>
        <end position="10"/>
    </location>
</feature>
<dbReference type="Pfam" id="PF13952">
    <property type="entry name" value="DUF4216"/>
    <property type="match status" value="1"/>
</dbReference>
<evidence type="ECO:0000259" key="2">
    <source>
        <dbReference type="Pfam" id="PF13952"/>
    </source>
</evidence>
<evidence type="ECO:0000313" key="3">
    <source>
        <dbReference type="EMBL" id="GKU87416.1"/>
    </source>
</evidence>
<feature type="domain" description="DUF4216" evidence="2">
    <location>
        <begin position="178"/>
        <end position="252"/>
    </location>
</feature>
<dbReference type="InterPro" id="IPR025312">
    <property type="entry name" value="DUF4216"/>
</dbReference>
<sequence length="313" mass="36916">MRNDDDHENGRPLGRKSKQGFQVKKRKRVARIELDDQTRIQAHRYVLFNSEEVAPFLKRHKEVIMKQRHSRRLKDHEIDKIHSQTFTFWFEEKANDLLKKRSAEITDQIKWLAHGPNNKVRRYTGYMINGFRFHTKERERSLKTQNSGVVVTVKDQSYDSGQLVEKEINYYGVLTDIIELNYSGMYKLVLFRCDWVDINRGCMEDNFGFTLVNFSYLIHQGNNLLDDPFILASQARKVYYVEDERDNGWLIVKPAKLRDVFDMGVQHNDSSVGDNNKDMTWVRTDVSEDEDGVDVTPEMEEEQVEDDELVPED</sequence>
<keyword evidence="4" id="KW-1185">Reference proteome</keyword>
<accession>A0AAV5HJI5</accession>
<evidence type="ECO:0000256" key="1">
    <source>
        <dbReference type="SAM" id="MobiDB-lite"/>
    </source>
</evidence>
<evidence type="ECO:0000313" key="4">
    <source>
        <dbReference type="Proteomes" id="UP001054252"/>
    </source>
</evidence>
<dbReference type="AlphaFoldDB" id="A0AAV5HJI5"/>
<comment type="caution">
    <text evidence="3">The sequence shown here is derived from an EMBL/GenBank/DDBJ whole genome shotgun (WGS) entry which is preliminary data.</text>
</comment>